<dbReference type="Proteomes" id="UP000636755">
    <property type="component" value="Unassembled WGS sequence"/>
</dbReference>
<accession>A0ABR7HHV0</accession>
<reference evidence="1 2" key="1">
    <citation type="submission" date="2020-08" db="EMBL/GenBank/DDBJ databases">
        <title>Genome public.</title>
        <authorList>
            <person name="Liu C."/>
            <person name="Sun Q."/>
        </authorList>
    </citation>
    <scope>NUCLEOTIDE SEQUENCE [LARGE SCALE GENOMIC DNA]</scope>
    <source>
        <strain evidence="1 2">NSJ-71</strain>
    </source>
</reference>
<evidence type="ECO:0000313" key="1">
    <source>
        <dbReference type="EMBL" id="MBC5727084.1"/>
    </source>
</evidence>
<sequence>MLKKEIKKVILQYLKEKNIPFRYLNEENRPIKIESLDTLYLFTEIPEIFSGCVETCVRFKDEYLYCQSYYGQPVVHNKEEAIRAARIINYLNMHLSYDCNSLYEHTFIMDETDGDVFNGCMMRYEIFSQHFQESMNHILNYSVQQILDVYKPIFYYVHRAWDYHRATKVAIDQELMGKKG</sequence>
<name>A0ABR7HHV0_9FIRM</name>
<gene>
    <name evidence="1" type="ORF">H8R91_00800</name>
</gene>
<dbReference type="RefSeq" id="WP_186934498.1">
    <property type="nucleotide sequence ID" value="NZ_JACOPS010000001.1"/>
</dbReference>
<dbReference type="EMBL" id="JACOPS010000001">
    <property type="protein sequence ID" value="MBC5727084.1"/>
    <property type="molecule type" value="Genomic_DNA"/>
</dbReference>
<evidence type="ECO:0000313" key="2">
    <source>
        <dbReference type="Proteomes" id="UP000636755"/>
    </source>
</evidence>
<comment type="caution">
    <text evidence="1">The sequence shown here is derived from an EMBL/GenBank/DDBJ whole genome shotgun (WGS) entry which is preliminary data.</text>
</comment>
<proteinExistence type="predicted"/>
<keyword evidence="2" id="KW-1185">Reference proteome</keyword>
<protein>
    <submittedName>
        <fullName evidence="1">Uncharacterized protein</fullName>
    </submittedName>
</protein>
<organism evidence="1 2">
    <name type="scientific">Ruminococcus intestinalis</name>
    <dbReference type="NCBI Taxonomy" id="2763066"/>
    <lineage>
        <taxon>Bacteria</taxon>
        <taxon>Bacillati</taxon>
        <taxon>Bacillota</taxon>
        <taxon>Clostridia</taxon>
        <taxon>Eubacteriales</taxon>
        <taxon>Oscillospiraceae</taxon>
        <taxon>Ruminococcus</taxon>
    </lineage>
</organism>